<feature type="region of interest" description="Disordered" evidence="1">
    <location>
        <begin position="135"/>
        <end position="160"/>
    </location>
</feature>
<dbReference type="InterPro" id="IPR025048">
    <property type="entry name" value="DUF3987"/>
</dbReference>
<accession>A0A2T5GXU3</accession>
<comment type="caution">
    <text evidence="2">The sequence shown here is derived from an EMBL/GenBank/DDBJ whole genome shotgun (WGS) entry which is preliminary data.</text>
</comment>
<proteinExistence type="predicted"/>
<reference evidence="2 3" key="1">
    <citation type="submission" date="2018-04" db="EMBL/GenBank/DDBJ databases">
        <title>Active sludge and wastewater microbial communities from Klosterneuburg, Austria.</title>
        <authorList>
            <person name="Wagner M."/>
        </authorList>
    </citation>
    <scope>NUCLEOTIDE SEQUENCE [LARGE SCALE GENOMIC DNA]</scope>
    <source>
        <strain evidence="2 3">Nm49</strain>
    </source>
</reference>
<dbReference type="AlphaFoldDB" id="A0A2T5GXU3"/>
<gene>
    <name evidence="2" type="ORF">C8R26_1682</name>
</gene>
<dbReference type="RefSeq" id="WP_107804603.1">
    <property type="nucleotide sequence ID" value="NZ_QAOI01000068.1"/>
</dbReference>
<feature type="compositionally biased region" description="Basic residues" evidence="1">
    <location>
        <begin position="148"/>
        <end position="158"/>
    </location>
</feature>
<dbReference type="Proteomes" id="UP000244128">
    <property type="component" value="Unassembled WGS sequence"/>
</dbReference>
<evidence type="ECO:0000256" key="1">
    <source>
        <dbReference type="SAM" id="MobiDB-lite"/>
    </source>
</evidence>
<name>A0A2T5GXU3_9PROT</name>
<evidence type="ECO:0000313" key="2">
    <source>
        <dbReference type="EMBL" id="PTQ64127.1"/>
    </source>
</evidence>
<sequence>MSLRESAERALESIEPAINPRKQTPEPLPELPEVVQFDYEYLPVVIRDYVKDISERMQCPPDFAAVNTYLMFSAVIGCKIGIRPKRRDNWVIVPNLWGAVIGGSGVMKSPNRSEVMKPLKQLQIEIAQEIHQRNTQLRNSGEESKLRQAAKKSQAKKMLKNDPAADISEYLKNDSDNSQEVETAPRFITNDATAEALGQLMIENPNGILFEADELIGLLKSLDKQGQEGARAFYLTAADGNQSYTIDRIMRGTNLHIESTCLSIIGGIQPGVLGEYVREALSGGAGADGLLQRFGLMVYPDISPKYEYIDRFPDKLARDTVNDLVKKLHDLDVQAIATIGEYCKTPYLHFDDVAQEIFIEWLCNLEKRLRSDEDHPAIVSHLSKYRKLVPALALINHLCDSEEKSVSESSLLRALAYCEYLESHARRVYSYGTQPGIDAAKSVLTKLKKGKLNSPFTVRDIYRKCWAGIDTPKKAEAAINVLLDYNHLEKVETFTEGRPATLLHWVQS</sequence>
<protein>
    <submittedName>
        <fullName evidence="2">Uncharacterized protein DUF3987</fullName>
    </submittedName>
</protein>
<evidence type="ECO:0000313" key="3">
    <source>
        <dbReference type="Proteomes" id="UP000244128"/>
    </source>
</evidence>
<dbReference type="EMBL" id="QAOI01000068">
    <property type="protein sequence ID" value="PTQ64127.1"/>
    <property type="molecule type" value="Genomic_DNA"/>
</dbReference>
<organism evidence="2 3">
    <name type="scientific">Nitrosomonas oligotropha</name>
    <dbReference type="NCBI Taxonomy" id="42354"/>
    <lineage>
        <taxon>Bacteria</taxon>
        <taxon>Pseudomonadati</taxon>
        <taxon>Pseudomonadota</taxon>
        <taxon>Betaproteobacteria</taxon>
        <taxon>Nitrosomonadales</taxon>
        <taxon>Nitrosomonadaceae</taxon>
        <taxon>Nitrosomonas</taxon>
    </lineage>
</organism>
<dbReference type="Pfam" id="PF13148">
    <property type="entry name" value="DUF3987"/>
    <property type="match status" value="1"/>
</dbReference>